<dbReference type="RefSeq" id="WP_170948908.1">
    <property type="nucleotide sequence ID" value="NZ_OBEB01000001.1"/>
</dbReference>
<dbReference type="InterPro" id="IPR014262">
    <property type="entry name" value="HAF_rpt"/>
</dbReference>
<name>A0A285I569_9GAMM</name>
<dbReference type="NCBIfam" id="TIGR02913">
    <property type="entry name" value="HAF_rpt"/>
    <property type="match status" value="1"/>
</dbReference>
<dbReference type="AlphaFoldDB" id="A0A285I569"/>
<evidence type="ECO:0000313" key="2">
    <source>
        <dbReference type="Proteomes" id="UP000219353"/>
    </source>
</evidence>
<protein>
    <submittedName>
        <fullName evidence="1">Probable extracellular repeat, HAF family</fullName>
    </submittedName>
</protein>
<proteinExistence type="predicted"/>
<reference evidence="2" key="1">
    <citation type="submission" date="2017-09" db="EMBL/GenBank/DDBJ databases">
        <authorList>
            <person name="Varghese N."/>
            <person name="Submissions S."/>
        </authorList>
    </citation>
    <scope>NUCLEOTIDE SEQUENCE [LARGE SCALE GENOMIC DNA]</scope>
    <source>
        <strain evidence="2">CGMCC 1.12461</strain>
    </source>
</reference>
<dbReference type="InterPro" id="IPR022562">
    <property type="entry name" value="DUF3466"/>
</dbReference>
<keyword evidence="2" id="KW-1185">Reference proteome</keyword>
<sequence length="326" mass="36235">MKYYFSVILIIAAQTCFSESLYRVEKIAQCTRNNSHAYAINNSGVITGSCGNKIFIAKGADYDIFPSLLSSPLYGTLQPTAINDNGVIIGFHRYGAKTKAFKYIDGEFQELYIDSSAYGALDINNNNEIVGWLDKGGNHDSFISNGQSTVLKLSDISSHISAINDSSVSTGEVWLRNHDRQGNYRRAYILKSEELTLIPTLGGVNSWGEDINNNGVIVGSSETEDGAVQAFYYNDEEGTKPINIHDAKVSHATAINDNNEIVGWYKTFQRESYIFLYKNGEVNSLNRHFQEGIKPYLPHDINNEGVIVGVALEGRMHVPFVIYPNF</sequence>
<organism evidence="1 2">
    <name type="scientific">Arsukibacterium tuosuense</name>
    <dbReference type="NCBI Taxonomy" id="1323745"/>
    <lineage>
        <taxon>Bacteria</taxon>
        <taxon>Pseudomonadati</taxon>
        <taxon>Pseudomonadota</taxon>
        <taxon>Gammaproteobacteria</taxon>
        <taxon>Chromatiales</taxon>
        <taxon>Chromatiaceae</taxon>
        <taxon>Arsukibacterium</taxon>
    </lineage>
</organism>
<accession>A0A285I569</accession>
<dbReference type="EMBL" id="OBEB01000001">
    <property type="protein sequence ID" value="SNY43162.1"/>
    <property type="molecule type" value="Genomic_DNA"/>
</dbReference>
<dbReference type="Pfam" id="PF11949">
    <property type="entry name" value="DUF3466"/>
    <property type="match status" value="1"/>
</dbReference>
<gene>
    <name evidence="1" type="ORF">SAMN06297280_0542</name>
</gene>
<dbReference type="Proteomes" id="UP000219353">
    <property type="component" value="Unassembled WGS sequence"/>
</dbReference>
<evidence type="ECO:0000313" key="1">
    <source>
        <dbReference type="EMBL" id="SNY43162.1"/>
    </source>
</evidence>